<dbReference type="Pfam" id="PF07732">
    <property type="entry name" value="Cu-oxidase_3"/>
    <property type="match status" value="1"/>
</dbReference>
<accession>A0A5N6YEA9</accession>
<dbReference type="Proteomes" id="UP000325558">
    <property type="component" value="Unassembled WGS sequence"/>
</dbReference>
<evidence type="ECO:0000259" key="9">
    <source>
        <dbReference type="Pfam" id="PF07731"/>
    </source>
</evidence>
<evidence type="ECO:0000256" key="6">
    <source>
        <dbReference type="ARBA" id="ARBA00023180"/>
    </source>
</evidence>
<dbReference type="GO" id="GO:0005507">
    <property type="term" value="F:copper ion binding"/>
    <property type="evidence" value="ECO:0007669"/>
    <property type="project" value="InterPro"/>
</dbReference>
<evidence type="ECO:0008006" key="12">
    <source>
        <dbReference type="Google" id="ProtNLM"/>
    </source>
</evidence>
<dbReference type="SUPFAM" id="SSF49503">
    <property type="entry name" value="Cupredoxins"/>
    <property type="match status" value="3"/>
</dbReference>
<feature type="domain" description="Plastocyanin-like" evidence="9">
    <location>
        <begin position="397"/>
        <end position="480"/>
    </location>
</feature>
<feature type="domain" description="Plastocyanin-like" evidence="8">
    <location>
        <begin position="196"/>
        <end position="343"/>
    </location>
</feature>
<dbReference type="InterPro" id="IPR008972">
    <property type="entry name" value="Cupredoxin"/>
</dbReference>
<dbReference type="Pfam" id="PF07731">
    <property type="entry name" value="Cu-oxidase_2"/>
    <property type="match status" value="1"/>
</dbReference>
<evidence type="ECO:0000256" key="7">
    <source>
        <dbReference type="SAM" id="SignalP"/>
    </source>
</evidence>
<keyword evidence="6" id="KW-0325">Glycoprotein</keyword>
<feature type="chain" id="PRO_5024813172" description="Cupredoxin" evidence="7">
    <location>
        <begin position="17"/>
        <end position="526"/>
    </location>
</feature>
<evidence type="ECO:0000256" key="5">
    <source>
        <dbReference type="ARBA" id="ARBA00023008"/>
    </source>
</evidence>
<dbReference type="PANTHER" id="PTHR11709">
    <property type="entry name" value="MULTI-COPPER OXIDASE"/>
    <property type="match status" value="1"/>
</dbReference>
<keyword evidence="3" id="KW-0677">Repeat</keyword>
<dbReference type="Gene3D" id="2.60.40.420">
    <property type="entry name" value="Cupredoxins - blue copper proteins"/>
    <property type="match status" value="3"/>
</dbReference>
<organism evidence="11">
    <name type="scientific">Aspergillus arachidicola</name>
    <dbReference type="NCBI Taxonomy" id="656916"/>
    <lineage>
        <taxon>Eukaryota</taxon>
        <taxon>Fungi</taxon>
        <taxon>Dikarya</taxon>
        <taxon>Ascomycota</taxon>
        <taxon>Pezizomycotina</taxon>
        <taxon>Eurotiomycetes</taxon>
        <taxon>Eurotiomycetidae</taxon>
        <taxon>Eurotiales</taxon>
        <taxon>Aspergillaceae</taxon>
        <taxon>Aspergillus</taxon>
        <taxon>Aspergillus subgen. Circumdati</taxon>
    </lineage>
</organism>
<keyword evidence="4" id="KW-0560">Oxidoreductase</keyword>
<dbReference type="GO" id="GO:0016491">
    <property type="term" value="F:oxidoreductase activity"/>
    <property type="evidence" value="ECO:0007669"/>
    <property type="project" value="UniProtKB-KW"/>
</dbReference>
<reference evidence="11" key="1">
    <citation type="submission" date="2019-04" db="EMBL/GenBank/DDBJ databases">
        <title>Friends and foes A comparative genomics study of 23 Aspergillus species from section Flavi.</title>
        <authorList>
            <consortium name="DOE Joint Genome Institute"/>
            <person name="Kjaerbolling I."/>
            <person name="Vesth T."/>
            <person name="Frisvad J.C."/>
            <person name="Nybo J.L."/>
            <person name="Theobald S."/>
            <person name="Kildgaard S."/>
            <person name="Isbrandt T."/>
            <person name="Kuo A."/>
            <person name="Sato A."/>
            <person name="Lyhne E.K."/>
            <person name="Kogle M.E."/>
            <person name="Wiebenga A."/>
            <person name="Kun R.S."/>
            <person name="Lubbers R.J."/>
            <person name="Makela M.R."/>
            <person name="Barry K."/>
            <person name="Chovatia M."/>
            <person name="Clum A."/>
            <person name="Daum C."/>
            <person name="Haridas S."/>
            <person name="He G."/>
            <person name="LaButti K."/>
            <person name="Lipzen A."/>
            <person name="Mondo S."/>
            <person name="Riley R."/>
            <person name="Salamov A."/>
            <person name="Simmons B.A."/>
            <person name="Magnuson J.K."/>
            <person name="Henrissat B."/>
            <person name="Mortensen U.H."/>
            <person name="Larsen T.O."/>
            <person name="Devries R.P."/>
            <person name="Grigoriev I.V."/>
            <person name="Machida M."/>
            <person name="Baker S.E."/>
            <person name="Andersen M.R."/>
        </authorList>
    </citation>
    <scope>NUCLEOTIDE SEQUENCE</scope>
    <source>
        <strain evidence="11">CBS 117612</strain>
    </source>
</reference>
<dbReference type="AlphaFoldDB" id="A0A5N6YEA9"/>
<feature type="domain" description="Plastocyanin-like" evidence="10">
    <location>
        <begin position="85"/>
        <end position="185"/>
    </location>
</feature>
<evidence type="ECO:0000259" key="10">
    <source>
        <dbReference type="Pfam" id="PF07732"/>
    </source>
</evidence>
<keyword evidence="7" id="KW-0732">Signal</keyword>
<dbReference type="OrthoDB" id="2121828at2759"/>
<keyword evidence="2" id="KW-0479">Metal-binding</keyword>
<dbReference type="EMBL" id="ML737137">
    <property type="protein sequence ID" value="KAE8341940.1"/>
    <property type="molecule type" value="Genomic_DNA"/>
</dbReference>
<name>A0A5N6YEA9_9EURO</name>
<sequence>MLIIPLLLIYALCGTAIFLQPNHNTKVDFSSGNSTSSSALPTGTPCAGNSPENRSQWCGYDIDTDWSEVVPDTGVTREYWLDIDEIAAAPDGYLRTVMAINGSIPGPTIYADWGDYVVVHVTNHLQEAKNGTSIHWHGMWQRGIKEHDGVTYCWRAMQYGSSWYHSHIGLQAWNGVFGGIIINGPATASYDEDAGVMILSDWTHETADEMYQFAQLCGPPELPNALINGTNVFGSGNHTRGSRLKLQVTKGKSYRLRLVNAALDANFIFIIDNHKLTTIAMDLVPIELFSTHPVTIGMGQRYDIIITADQASLADSFWIRAIPLQACSENADPSNNRGILHYEDTPSVPETLSFIYPDETCDHIQAASLVPHVPKSVPPPNLQEMYFNSTTMEILWEDPTLMQIYDGESAFPNSSAVISLPKADQWFYLDIETRQPIGHPIHLHGHDFFILAQGQGSWDGSSRTENPPRRDTAMLPSNGSSGFALPFLERTDEVVSTIDYELLQDTCESWMAYDELHNIVQEDSGV</sequence>
<evidence type="ECO:0000256" key="1">
    <source>
        <dbReference type="ARBA" id="ARBA00010609"/>
    </source>
</evidence>
<feature type="signal peptide" evidence="7">
    <location>
        <begin position="1"/>
        <end position="16"/>
    </location>
</feature>
<comment type="similarity">
    <text evidence="1">Belongs to the multicopper oxidase family.</text>
</comment>
<dbReference type="InterPro" id="IPR045087">
    <property type="entry name" value="Cu-oxidase_fam"/>
</dbReference>
<keyword evidence="5" id="KW-0186">Copper</keyword>
<evidence type="ECO:0000256" key="4">
    <source>
        <dbReference type="ARBA" id="ARBA00023002"/>
    </source>
</evidence>
<dbReference type="CDD" id="cd13880">
    <property type="entry name" value="CuRO_2_MaLCC_like"/>
    <property type="match status" value="1"/>
</dbReference>
<dbReference type="InterPro" id="IPR001117">
    <property type="entry name" value="Cu-oxidase_2nd"/>
</dbReference>
<evidence type="ECO:0000256" key="2">
    <source>
        <dbReference type="ARBA" id="ARBA00022723"/>
    </source>
</evidence>
<protein>
    <recommendedName>
        <fullName evidence="12">Cupredoxin</fullName>
    </recommendedName>
</protein>
<dbReference type="FunFam" id="2.60.40.420:FF:000038">
    <property type="entry name" value="Extracellular dihydrogeodin oxidase/laccase"/>
    <property type="match status" value="1"/>
</dbReference>
<proteinExistence type="inferred from homology"/>
<dbReference type="InterPro" id="IPR011707">
    <property type="entry name" value="Cu-oxidase-like_N"/>
</dbReference>
<dbReference type="PANTHER" id="PTHR11709:SF502">
    <property type="entry name" value="MULTICOPPER OXIDASE"/>
    <property type="match status" value="1"/>
</dbReference>
<evidence type="ECO:0000259" key="8">
    <source>
        <dbReference type="Pfam" id="PF00394"/>
    </source>
</evidence>
<dbReference type="Pfam" id="PF00394">
    <property type="entry name" value="Cu-oxidase"/>
    <property type="match status" value="1"/>
</dbReference>
<evidence type="ECO:0000313" key="11">
    <source>
        <dbReference type="EMBL" id="KAE8341940.1"/>
    </source>
</evidence>
<gene>
    <name evidence="11" type="ORF">BDV24DRAFT_150735</name>
</gene>
<dbReference type="InterPro" id="IPR011706">
    <property type="entry name" value="Cu-oxidase_C"/>
</dbReference>
<evidence type="ECO:0000256" key="3">
    <source>
        <dbReference type="ARBA" id="ARBA00022737"/>
    </source>
</evidence>